<evidence type="ECO:0000256" key="1">
    <source>
        <dbReference type="SAM" id="MobiDB-lite"/>
    </source>
</evidence>
<protein>
    <recommendedName>
        <fullName evidence="4">Carbohydrate esterase family 16 protein</fullName>
    </recommendedName>
</protein>
<reference evidence="2" key="1">
    <citation type="submission" date="2023-03" db="EMBL/GenBank/DDBJ databases">
        <title>Massive genome expansion in bonnet fungi (Mycena s.s.) driven by repeated elements and novel gene families across ecological guilds.</title>
        <authorList>
            <consortium name="Lawrence Berkeley National Laboratory"/>
            <person name="Harder C.B."/>
            <person name="Miyauchi S."/>
            <person name="Viragh M."/>
            <person name="Kuo A."/>
            <person name="Thoen E."/>
            <person name="Andreopoulos B."/>
            <person name="Lu D."/>
            <person name="Skrede I."/>
            <person name="Drula E."/>
            <person name="Henrissat B."/>
            <person name="Morin E."/>
            <person name="Kohler A."/>
            <person name="Barry K."/>
            <person name="LaButti K."/>
            <person name="Morin E."/>
            <person name="Salamov A."/>
            <person name="Lipzen A."/>
            <person name="Mereny Z."/>
            <person name="Hegedus B."/>
            <person name="Baldrian P."/>
            <person name="Stursova M."/>
            <person name="Weitz H."/>
            <person name="Taylor A."/>
            <person name="Grigoriev I.V."/>
            <person name="Nagy L.G."/>
            <person name="Martin F."/>
            <person name="Kauserud H."/>
        </authorList>
    </citation>
    <scope>NUCLEOTIDE SEQUENCE</scope>
    <source>
        <strain evidence="2">9284</strain>
    </source>
</reference>
<organism evidence="2 3">
    <name type="scientific">Roridomyces roridus</name>
    <dbReference type="NCBI Taxonomy" id="1738132"/>
    <lineage>
        <taxon>Eukaryota</taxon>
        <taxon>Fungi</taxon>
        <taxon>Dikarya</taxon>
        <taxon>Basidiomycota</taxon>
        <taxon>Agaricomycotina</taxon>
        <taxon>Agaricomycetes</taxon>
        <taxon>Agaricomycetidae</taxon>
        <taxon>Agaricales</taxon>
        <taxon>Marasmiineae</taxon>
        <taxon>Mycenaceae</taxon>
        <taxon>Roridomyces</taxon>
    </lineage>
</organism>
<dbReference type="EMBL" id="JARKIF010000020">
    <property type="protein sequence ID" value="KAJ7617821.1"/>
    <property type="molecule type" value="Genomic_DNA"/>
</dbReference>
<name>A0AAD7FFY5_9AGAR</name>
<gene>
    <name evidence="2" type="ORF">FB45DRAFT_932763</name>
</gene>
<keyword evidence="3" id="KW-1185">Reference proteome</keyword>
<dbReference type="SUPFAM" id="SSF52266">
    <property type="entry name" value="SGNH hydrolase"/>
    <property type="match status" value="1"/>
</dbReference>
<proteinExistence type="predicted"/>
<dbReference type="Gene3D" id="3.40.50.1110">
    <property type="entry name" value="SGNH hydrolase"/>
    <property type="match status" value="1"/>
</dbReference>
<evidence type="ECO:0008006" key="4">
    <source>
        <dbReference type="Google" id="ProtNLM"/>
    </source>
</evidence>
<feature type="region of interest" description="Disordered" evidence="1">
    <location>
        <begin position="1"/>
        <end position="42"/>
    </location>
</feature>
<comment type="caution">
    <text evidence="2">The sequence shown here is derived from an EMBL/GenBank/DDBJ whole genome shotgun (WGS) entry which is preliminary data.</text>
</comment>
<dbReference type="InterPro" id="IPR001087">
    <property type="entry name" value="GDSL"/>
</dbReference>
<dbReference type="AlphaFoldDB" id="A0AAD7FFY5"/>
<accession>A0AAD7FFY5</accession>
<dbReference type="Proteomes" id="UP001221142">
    <property type="component" value="Unassembled WGS sequence"/>
</dbReference>
<dbReference type="InterPro" id="IPR036514">
    <property type="entry name" value="SGNH_hydro_sf"/>
</dbReference>
<evidence type="ECO:0000313" key="2">
    <source>
        <dbReference type="EMBL" id="KAJ7617821.1"/>
    </source>
</evidence>
<dbReference type="GO" id="GO:0016788">
    <property type="term" value="F:hydrolase activity, acting on ester bonds"/>
    <property type="evidence" value="ECO:0007669"/>
    <property type="project" value="InterPro"/>
</dbReference>
<sequence length="308" mass="34111">MMRRLSQRLSAPNWARFGNAGSTPPPEPAVTAGANELEGSTTHPWPGYKSIRNLFIFGDSYSAIGFTVHNPPPKKVDRRKTPFKGLTYADSDGTNWVGYLLSQRRMHPDLLVHDYAVGGACVPARGFRAALETQVNRDFLDGYAMKTTKDGSLPWNAADSLFVTWIGINDCAYAETHEETLDLLFTLQEKLYTAGARIFLFIDVPPIGRSPAGINASSDISATYTNWNVSLASHIQDFTSAHPDARVLTFSAFDSFNRLLDSAEFTEDDRRMAGGKVWRDRLHPTSRVHEIFAADVVAFFEGVDKNSA</sequence>
<evidence type="ECO:0000313" key="3">
    <source>
        <dbReference type="Proteomes" id="UP001221142"/>
    </source>
</evidence>
<dbReference type="Pfam" id="PF00657">
    <property type="entry name" value="Lipase_GDSL"/>
    <property type="match status" value="1"/>
</dbReference>